<name>A0A8J3JQ59_9ACTN</name>
<gene>
    <name evidence="5" type="ORF">Cba03nite_78830</name>
</gene>
<evidence type="ECO:0000259" key="4">
    <source>
        <dbReference type="Pfam" id="PF13613"/>
    </source>
</evidence>
<organism evidence="5 6">
    <name type="scientific">Catellatospora bangladeshensis</name>
    <dbReference type="NCBI Taxonomy" id="310355"/>
    <lineage>
        <taxon>Bacteria</taxon>
        <taxon>Bacillati</taxon>
        <taxon>Actinomycetota</taxon>
        <taxon>Actinomycetes</taxon>
        <taxon>Micromonosporales</taxon>
        <taxon>Micromonosporaceae</taxon>
        <taxon>Catellatospora</taxon>
    </lineage>
</organism>
<dbReference type="RefSeq" id="WP_203757633.1">
    <property type="nucleotide sequence ID" value="NZ_BONF01000082.1"/>
</dbReference>
<sequence>MTGLTRDQVDDLVERVAGHGLWSLRRRRALDPRRAVVAVLLYLRHNLSQPLLAELFGCSQPTISRLVTLLLPVLTQVLAATTEATAERELRSTVRVDGFLVPIGDRRKDTYTSGMYSGKRHRCGFNVQVVASWHGRLVMTGRPQPGAMHDARAFRESGLAEVFAGRMHADGGPGGFADTAYTGTGLMVPKRRTGPDQPLSEHIRRFNKTIASHRACVERVIAHLKNWKILATGYRRLLANFPATLAAVTALEIYRTSTSAS</sequence>
<evidence type="ECO:0000256" key="1">
    <source>
        <dbReference type="ARBA" id="ARBA00001968"/>
    </source>
</evidence>
<reference evidence="5 6" key="1">
    <citation type="submission" date="2021-01" db="EMBL/GenBank/DDBJ databases">
        <title>Whole genome shotgun sequence of Catellatospora bangladeshensis NBRC 107357.</title>
        <authorList>
            <person name="Komaki H."/>
            <person name="Tamura T."/>
        </authorList>
    </citation>
    <scope>NUCLEOTIDE SEQUENCE [LARGE SCALE GENOMIC DNA]</scope>
    <source>
        <strain evidence="5 6">NBRC 107357</strain>
    </source>
</reference>
<evidence type="ECO:0000313" key="6">
    <source>
        <dbReference type="Proteomes" id="UP000601223"/>
    </source>
</evidence>
<protein>
    <recommendedName>
        <fullName evidence="7">Transposase</fullName>
    </recommendedName>
</protein>
<dbReference type="InterPro" id="IPR027806">
    <property type="entry name" value="HARBI1_dom"/>
</dbReference>
<proteinExistence type="predicted"/>
<accession>A0A8J3JQ59</accession>
<keyword evidence="6" id="KW-1185">Reference proteome</keyword>
<dbReference type="Pfam" id="PF13359">
    <property type="entry name" value="DDE_Tnp_4"/>
    <property type="match status" value="1"/>
</dbReference>
<feature type="domain" description="Transposase Helix-turn-helix" evidence="4">
    <location>
        <begin position="29"/>
        <end position="78"/>
    </location>
</feature>
<evidence type="ECO:0008006" key="7">
    <source>
        <dbReference type="Google" id="ProtNLM"/>
    </source>
</evidence>
<keyword evidence="2" id="KW-0479">Metal-binding</keyword>
<evidence type="ECO:0000256" key="2">
    <source>
        <dbReference type="ARBA" id="ARBA00022723"/>
    </source>
</evidence>
<feature type="domain" description="DDE Tnp4" evidence="3">
    <location>
        <begin position="96"/>
        <end position="250"/>
    </location>
</feature>
<comment type="caution">
    <text evidence="5">The sequence shown here is derived from an EMBL/GenBank/DDBJ whole genome shotgun (WGS) entry which is preliminary data.</text>
</comment>
<evidence type="ECO:0000313" key="5">
    <source>
        <dbReference type="EMBL" id="GIF86534.1"/>
    </source>
</evidence>
<dbReference type="GO" id="GO:0046872">
    <property type="term" value="F:metal ion binding"/>
    <property type="evidence" value="ECO:0007669"/>
    <property type="project" value="UniProtKB-KW"/>
</dbReference>
<dbReference type="Proteomes" id="UP000601223">
    <property type="component" value="Unassembled WGS sequence"/>
</dbReference>
<comment type="cofactor">
    <cofactor evidence="1">
        <name>a divalent metal cation</name>
        <dbReference type="ChEBI" id="CHEBI:60240"/>
    </cofactor>
</comment>
<dbReference type="EMBL" id="BONF01000082">
    <property type="protein sequence ID" value="GIF86534.1"/>
    <property type="molecule type" value="Genomic_DNA"/>
</dbReference>
<dbReference type="InterPro" id="IPR027805">
    <property type="entry name" value="Transposase_HTH_dom"/>
</dbReference>
<dbReference type="AlphaFoldDB" id="A0A8J3JQ59"/>
<evidence type="ECO:0000259" key="3">
    <source>
        <dbReference type="Pfam" id="PF13359"/>
    </source>
</evidence>
<dbReference type="Pfam" id="PF13613">
    <property type="entry name" value="HTH_Tnp_4"/>
    <property type="match status" value="1"/>
</dbReference>